<feature type="compositionally biased region" description="Low complexity" evidence="1">
    <location>
        <begin position="31"/>
        <end position="65"/>
    </location>
</feature>
<keyword evidence="2" id="KW-0732">Signal</keyword>
<dbReference type="PROSITE" id="PS51257">
    <property type="entry name" value="PROKAR_LIPOPROTEIN"/>
    <property type="match status" value="1"/>
</dbReference>
<feature type="region of interest" description="Disordered" evidence="1">
    <location>
        <begin position="31"/>
        <end position="68"/>
    </location>
</feature>
<feature type="chain" id="PRO_5039599884" description="Lipocalin-like domain-containing protein" evidence="2">
    <location>
        <begin position="35"/>
        <end position="217"/>
    </location>
</feature>
<reference evidence="3 4" key="1">
    <citation type="submission" date="2019-12" db="EMBL/GenBank/DDBJ databases">
        <title>Auraticoccus cholistani sp. nov., an actinomycete isolated from soil of Cholistan desert.</title>
        <authorList>
            <person name="Cheema M.T."/>
        </authorList>
    </citation>
    <scope>NUCLEOTIDE SEQUENCE [LARGE SCALE GENOMIC DNA]</scope>
    <source>
        <strain evidence="3 4">F435</strain>
    </source>
</reference>
<evidence type="ECO:0000256" key="2">
    <source>
        <dbReference type="SAM" id="SignalP"/>
    </source>
</evidence>
<dbReference type="AlphaFoldDB" id="A0A6A9URT0"/>
<dbReference type="RefSeq" id="WP_156609085.1">
    <property type="nucleotide sequence ID" value="NZ_WPCU01000005.1"/>
</dbReference>
<protein>
    <recommendedName>
        <fullName evidence="5">Lipocalin-like domain-containing protein</fullName>
    </recommendedName>
</protein>
<evidence type="ECO:0000313" key="4">
    <source>
        <dbReference type="Proteomes" id="UP000435304"/>
    </source>
</evidence>
<dbReference type="Proteomes" id="UP000435304">
    <property type="component" value="Unassembled WGS sequence"/>
</dbReference>
<accession>A0A6A9URT0</accession>
<proteinExistence type="predicted"/>
<evidence type="ECO:0000256" key="1">
    <source>
        <dbReference type="SAM" id="MobiDB-lite"/>
    </source>
</evidence>
<keyword evidence="4" id="KW-1185">Reference proteome</keyword>
<dbReference type="EMBL" id="WPCU01000005">
    <property type="protein sequence ID" value="MVA75616.1"/>
    <property type="molecule type" value="Genomic_DNA"/>
</dbReference>
<evidence type="ECO:0008006" key="5">
    <source>
        <dbReference type="Google" id="ProtNLM"/>
    </source>
</evidence>
<name>A0A6A9URT0_9ACTN</name>
<evidence type="ECO:0000313" key="3">
    <source>
        <dbReference type="EMBL" id="MVA75616.1"/>
    </source>
</evidence>
<sequence length="217" mass="21865">MDRSRTPTTGGGVLLATTAVALLAACTGPTTAPAGQPTAPAATTAPPTATASATGTPAGTPAGSPTPAPEALRAALECLQGVWTMDRFALGTGDATATEGRGGDVAFGFEDGRWWLSSTGDEDVTVSIGHRESEISVAGSATGSVVVQGDGVRYTVEESEGTVAMELPEGSPEHGMPLEHLLGTMVPAGGTDLECDDDEATISSRGTSVRQVLQLRR</sequence>
<organism evidence="3 4">
    <name type="scientific">Auraticoccus cholistanensis</name>
    <dbReference type="NCBI Taxonomy" id="2656650"/>
    <lineage>
        <taxon>Bacteria</taxon>
        <taxon>Bacillati</taxon>
        <taxon>Actinomycetota</taxon>
        <taxon>Actinomycetes</taxon>
        <taxon>Propionibacteriales</taxon>
        <taxon>Propionibacteriaceae</taxon>
        <taxon>Auraticoccus</taxon>
    </lineage>
</organism>
<feature type="signal peptide" evidence="2">
    <location>
        <begin position="1"/>
        <end position="34"/>
    </location>
</feature>
<comment type="caution">
    <text evidence="3">The sequence shown here is derived from an EMBL/GenBank/DDBJ whole genome shotgun (WGS) entry which is preliminary data.</text>
</comment>
<gene>
    <name evidence="3" type="ORF">GC722_06190</name>
</gene>